<reference evidence="2" key="1">
    <citation type="submission" date="2021-03" db="EMBL/GenBank/DDBJ databases">
        <authorList>
            <person name="Bekaert M."/>
        </authorList>
    </citation>
    <scope>NUCLEOTIDE SEQUENCE</scope>
</reference>
<dbReference type="SUPFAM" id="SSF56219">
    <property type="entry name" value="DNase I-like"/>
    <property type="match status" value="1"/>
</dbReference>
<dbReference type="InterPro" id="IPR036691">
    <property type="entry name" value="Endo/exonu/phosph_ase_sf"/>
</dbReference>
<dbReference type="Gene3D" id="3.60.10.10">
    <property type="entry name" value="Endonuclease/exonuclease/phosphatase"/>
    <property type="match status" value="1"/>
</dbReference>
<dbReference type="Proteomes" id="UP000683360">
    <property type="component" value="Unassembled WGS sequence"/>
</dbReference>
<feature type="domain" description="Endonuclease/exonuclease/phosphatase" evidence="1">
    <location>
        <begin position="18"/>
        <end position="255"/>
    </location>
</feature>
<dbReference type="PANTHER" id="PTHR23227">
    <property type="entry name" value="BUCENTAUR RELATED"/>
    <property type="match status" value="1"/>
</dbReference>
<comment type="caution">
    <text evidence="2">The sequence shown here is derived from an EMBL/GenBank/DDBJ whole genome shotgun (WGS) entry which is preliminary data.</text>
</comment>
<organism evidence="2 3">
    <name type="scientific">Mytilus edulis</name>
    <name type="common">Blue mussel</name>
    <dbReference type="NCBI Taxonomy" id="6550"/>
    <lineage>
        <taxon>Eukaryota</taxon>
        <taxon>Metazoa</taxon>
        <taxon>Spiralia</taxon>
        <taxon>Lophotrochozoa</taxon>
        <taxon>Mollusca</taxon>
        <taxon>Bivalvia</taxon>
        <taxon>Autobranchia</taxon>
        <taxon>Pteriomorphia</taxon>
        <taxon>Mytilida</taxon>
        <taxon>Mytiloidea</taxon>
        <taxon>Mytilidae</taxon>
        <taxon>Mytilinae</taxon>
        <taxon>Mytilus</taxon>
    </lineage>
</organism>
<dbReference type="PANTHER" id="PTHR23227:SF67">
    <property type="entry name" value="CRANIOFACIAL DEVELOPMENT PROTEIN 2-LIKE"/>
    <property type="match status" value="1"/>
</dbReference>
<accession>A0A8S3S4H5</accession>
<dbReference type="EMBL" id="CAJPWZ010001461">
    <property type="protein sequence ID" value="CAG2215996.1"/>
    <property type="molecule type" value="Genomic_DNA"/>
</dbReference>
<keyword evidence="3" id="KW-1185">Reference proteome</keyword>
<evidence type="ECO:0000313" key="2">
    <source>
        <dbReference type="EMBL" id="CAG2215996.1"/>
    </source>
</evidence>
<dbReference type="InterPro" id="IPR005135">
    <property type="entry name" value="Endo/exonuclease/phosphatase"/>
</dbReference>
<dbReference type="AlphaFoldDB" id="A0A8S3S4H5"/>
<evidence type="ECO:0000313" key="3">
    <source>
        <dbReference type="Proteomes" id="UP000683360"/>
    </source>
</evidence>
<dbReference type="CDD" id="cd09076">
    <property type="entry name" value="L1-EN"/>
    <property type="match status" value="1"/>
</dbReference>
<sequence>MTRRPMELFSNKLTTRIGTWNVRTLYQSGKCAQVTKEMDRYKIEILGLSEVRWNTSGMTNLNTGHTIIYSGNTKQNDPHEKGVGFLITKRSKTALLEWNPISPRIITARFNSRFQKTTLIQVYAPTNGADDCEKEDFYHSLQTTIEKVPKRDLLVLMGDLNAKVGSERKGWDREIGPHGIGKMNENGELFADFCATNNLVIGGTLFKHKNCHKVTWVSPAGNAENQIDHITISQRWRSSLQDVRVKRGADAASDHHLVIGSIKMKLLAQTKLVVKRRKFNVGKLKIPNTREEFQISLQNKFSAISDLDIEENDIDNALEQTKNVILETCEETLGYMQYKRKNWMSDNTWVKVEERRKAKEKVLNAITRQQKRQTQDLYREIDKEVKKNCKQDKRDYVEQLAQEAEIACSKGDIKSLYNTTKQLSGRRSNSSATVKDKNGNVLTKIEDQLKRWKDHFEEVLNRPSPTDPPTIEGRQVLNIKTGDITRTEVNAAIKQLKNGKAGGIDNIPP</sequence>
<protein>
    <submittedName>
        <fullName evidence="2">Craniofacial development protein 2</fullName>
    </submittedName>
</protein>
<evidence type="ECO:0000259" key="1">
    <source>
        <dbReference type="Pfam" id="PF03372"/>
    </source>
</evidence>
<dbReference type="GO" id="GO:0003824">
    <property type="term" value="F:catalytic activity"/>
    <property type="evidence" value="ECO:0007669"/>
    <property type="project" value="InterPro"/>
</dbReference>
<name>A0A8S3S4H5_MYTED</name>
<dbReference type="InterPro" id="IPR027124">
    <property type="entry name" value="Swc5/CFDP1/2"/>
</dbReference>
<dbReference type="Pfam" id="PF03372">
    <property type="entry name" value="Exo_endo_phos"/>
    <property type="match status" value="1"/>
</dbReference>
<gene>
    <name evidence="2" type="ORF">MEDL_29745</name>
</gene>
<dbReference type="OrthoDB" id="10030815at2759"/>
<proteinExistence type="predicted"/>